<protein>
    <recommendedName>
        <fullName evidence="4">Peptidase M23 domain-containing protein</fullName>
    </recommendedName>
</protein>
<feature type="coiled-coil region" evidence="1">
    <location>
        <begin position="35"/>
        <end position="62"/>
    </location>
</feature>
<evidence type="ECO:0000313" key="2">
    <source>
        <dbReference type="EMBL" id="OGC45410.1"/>
    </source>
</evidence>
<dbReference type="InterPro" id="IPR011055">
    <property type="entry name" value="Dup_hybrid_motif"/>
</dbReference>
<accession>A0A1F4UKS3</accession>
<dbReference type="Gene3D" id="6.10.250.3150">
    <property type="match status" value="1"/>
</dbReference>
<comment type="caution">
    <text evidence="2">The sequence shown here is derived from an EMBL/GenBank/DDBJ whole genome shotgun (WGS) entry which is preliminary data.</text>
</comment>
<evidence type="ECO:0000313" key="3">
    <source>
        <dbReference type="Proteomes" id="UP000177434"/>
    </source>
</evidence>
<dbReference type="Gene3D" id="2.70.70.10">
    <property type="entry name" value="Glucose Permease (Domain IIA)"/>
    <property type="match status" value="1"/>
</dbReference>
<reference evidence="2 3" key="1">
    <citation type="journal article" date="2016" name="Nat. Commun.">
        <title>Thousands of microbial genomes shed light on interconnected biogeochemical processes in an aquifer system.</title>
        <authorList>
            <person name="Anantharaman K."/>
            <person name="Brown C.T."/>
            <person name="Hug L.A."/>
            <person name="Sharon I."/>
            <person name="Castelle C.J."/>
            <person name="Probst A.J."/>
            <person name="Thomas B.C."/>
            <person name="Singh A."/>
            <person name="Wilkins M.J."/>
            <person name="Karaoz U."/>
            <person name="Brodie E.L."/>
            <person name="Williams K.H."/>
            <person name="Hubbard S.S."/>
            <person name="Banfield J.F."/>
        </authorList>
    </citation>
    <scope>NUCLEOTIDE SEQUENCE [LARGE SCALE GENOMIC DNA]</scope>
</reference>
<dbReference type="CDD" id="cd12797">
    <property type="entry name" value="M23_peptidase"/>
    <property type="match status" value="2"/>
</dbReference>
<evidence type="ECO:0008006" key="4">
    <source>
        <dbReference type="Google" id="ProtNLM"/>
    </source>
</evidence>
<keyword evidence="1" id="KW-0175">Coiled coil</keyword>
<name>A0A1F4UKS3_9BACT</name>
<evidence type="ECO:0000256" key="1">
    <source>
        <dbReference type="SAM" id="Coils"/>
    </source>
</evidence>
<feature type="coiled-coil region" evidence="1">
    <location>
        <begin position="105"/>
        <end position="132"/>
    </location>
</feature>
<dbReference type="SUPFAM" id="SSF51261">
    <property type="entry name" value="Duplicated hybrid motif"/>
    <property type="match status" value="1"/>
</dbReference>
<feature type="coiled-coil region" evidence="1">
    <location>
        <begin position="189"/>
        <end position="227"/>
    </location>
</feature>
<sequence length="444" mass="50718">MKKILVLVTIGVITLISFLSPFKSDINAAEACPESMAIQERYLCLQRELQKLENSQGSLEKRLKDEDYQQLSLKEKLSYLTTQISQNERVIETLHMEITTQDIEINLLSEKIQDKEDDLSLLTQEINILKETVNQRVTESYKYSFVSTFELILDVKNFDEVLRKTKYLIETRIKDRNSLMQFSDKSQLLEEEEILLASEKAELQIKRNNIEEEKVKLLEEKKILDQQRVEKDRLLAESLRRESEYKKQLAETTAAISSIDEKISDVVIKLFNQGLLGSGMKVVAGQTIGYQGHTGCSFGSHLHFDIRNKYDVRQNPANYLVGGTVWYPVKAKVYLAPLDGAMLTQSYKTTHRAWDMVSTTKGTQDGSTYTVPTGICSIVDYYIRVYNRNWAYLTGEGAPVRAIANGKVYYGTIVPDGPNGSKYPAKYALVVHDDGNKSFYLHLR</sequence>
<organism evidence="2 3">
    <name type="scientific">candidate division WS6 bacterium RIFOXYB1_FULL_33_14</name>
    <dbReference type="NCBI Taxonomy" id="1817896"/>
    <lineage>
        <taxon>Bacteria</taxon>
        <taxon>Candidatus Dojkabacteria</taxon>
    </lineage>
</organism>
<proteinExistence type="predicted"/>
<dbReference type="Proteomes" id="UP000177434">
    <property type="component" value="Unassembled WGS sequence"/>
</dbReference>
<dbReference type="EMBL" id="MEUN01000007">
    <property type="protein sequence ID" value="OGC45410.1"/>
    <property type="molecule type" value="Genomic_DNA"/>
</dbReference>
<dbReference type="AlphaFoldDB" id="A0A1F4UKS3"/>
<gene>
    <name evidence="2" type="ORF">A2400_00220</name>
</gene>